<evidence type="ECO:0000256" key="1">
    <source>
        <dbReference type="ARBA" id="ARBA00023015"/>
    </source>
</evidence>
<reference evidence="6 7" key="1">
    <citation type="submission" date="2021-06" db="EMBL/GenBank/DDBJ databases">
        <title>Complete genome of Haloferula helveola possessing various polysaccharide degrading enzymes.</title>
        <authorList>
            <person name="Takami H."/>
            <person name="Huang C."/>
            <person name="Hamasaki K."/>
        </authorList>
    </citation>
    <scope>NUCLEOTIDE SEQUENCE [LARGE SCALE GENOMIC DNA]</scope>
    <source>
        <strain evidence="6 7">CN-1</strain>
    </source>
</reference>
<proteinExistence type="predicted"/>
<feature type="domain" description="HTH luxR-type" evidence="5">
    <location>
        <begin position="156"/>
        <end position="183"/>
    </location>
</feature>
<dbReference type="Gene3D" id="1.10.1740.10">
    <property type="match status" value="1"/>
</dbReference>
<gene>
    <name evidence="6" type="ORF">HAHE_29310</name>
</gene>
<dbReference type="PANTHER" id="PTHR43133:SF8">
    <property type="entry name" value="RNA POLYMERASE SIGMA FACTOR HI_1459-RELATED"/>
    <property type="match status" value="1"/>
</dbReference>
<dbReference type="InterPro" id="IPR039425">
    <property type="entry name" value="RNA_pol_sigma-70-like"/>
</dbReference>
<dbReference type="GO" id="GO:0000428">
    <property type="term" value="C:DNA-directed RNA polymerase complex"/>
    <property type="evidence" value="ECO:0007669"/>
    <property type="project" value="UniProtKB-KW"/>
</dbReference>
<dbReference type="PROSITE" id="PS00622">
    <property type="entry name" value="HTH_LUXR_1"/>
    <property type="match status" value="1"/>
</dbReference>
<dbReference type="InterPro" id="IPR014284">
    <property type="entry name" value="RNA_pol_sigma-70_dom"/>
</dbReference>
<dbReference type="InterPro" id="IPR007627">
    <property type="entry name" value="RNA_pol_sigma70_r2"/>
</dbReference>
<keyword evidence="6" id="KW-0240">DNA-directed RNA polymerase</keyword>
<dbReference type="InterPro" id="IPR013325">
    <property type="entry name" value="RNA_pol_sigma_r2"/>
</dbReference>
<keyword evidence="2" id="KW-0731">Sigma factor</keyword>
<evidence type="ECO:0000259" key="5">
    <source>
        <dbReference type="PROSITE" id="PS00622"/>
    </source>
</evidence>
<keyword evidence="3" id="KW-0238">DNA-binding</keyword>
<keyword evidence="4" id="KW-0804">Transcription</keyword>
<dbReference type="InterPro" id="IPR000792">
    <property type="entry name" value="Tscrpt_reg_LuxR_C"/>
</dbReference>
<dbReference type="EMBL" id="AP024702">
    <property type="protein sequence ID" value="BCX49023.1"/>
    <property type="molecule type" value="Genomic_DNA"/>
</dbReference>
<evidence type="ECO:0000313" key="7">
    <source>
        <dbReference type="Proteomes" id="UP001374893"/>
    </source>
</evidence>
<evidence type="ECO:0000256" key="3">
    <source>
        <dbReference type="ARBA" id="ARBA00023125"/>
    </source>
</evidence>
<evidence type="ECO:0000256" key="2">
    <source>
        <dbReference type="ARBA" id="ARBA00023082"/>
    </source>
</evidence>
<dbReference type="RefSeq" id="WP_338685456.1">
    <property type="nucleotide sequence ID" value="NZ_AP024702.1"/>
</dbReference>
<dbReference type="Proteomes" id="UP001374893">
    <property type="component" value="Chromosome"/>
</dbReference>
<sequence>MEPYETRHSLIRRACDPGDQRAWVEFVENYRRFICYILHEIGVGRDEVDDLAQQILVRLTRDLPTYDRSRARFRSWLGAVIRNAAFTHLRTLKRRSAHLSRYGEQLLAEGPDGASSELEEFIESEWKTYVSSLAMERVRSVFQGQAMEVFEMGLDGRSADEISEATGLSISSVYTLRKRVKKRLYLEIRALTAELEP</sequence>
<keyword evidence="1" id="KW-0805">Transcription regulation</keyword>
<evidence type="ECO:0000256" key="4">
    <source>
        <dbReference type="ARBA" id="ARBA00023163"/>
    </source>
</evidence>
<keyword evidence="7" id="KW-1185">Reference proteome</keyword>
<dbReference type="PANTHER" id="PTHR43133">
    <property type="entry name" value="RNA POLYMERASE ECF-TYPE SIGMA FACTO"/>
    <property type="match status" value="1"/>
</dbReference>
<name>A0ABM7RMD9_9BACT</name>
<protein>
    <submittedName>
        <fullName evidence="6">DNA-directed RNA polymerase sigma-70 factor</fullName>
    </submittedName>
</protein>
<dbReference type="Pfam" id="PF04542">
    <property type="entry name" value="Sigma70_r2"/>
    <property type="match status" value="1"/>
</dbReference>
<accession>A0ABM7RMD9</accession>
<organism evidence="6 7">
    <name type="scientific">Haloferula helveola</name>
    <dbReference type="NCBI Taxonomy" id="490095"/>
    <lineage>
        <taxon>Bacteria</taxon>
        <taxon>Pseudomonadati</taxon>
        <taxon>Verrucomicrobiota</taxon>
        <taxon>Verrucomicrobiia</taxon>
        <taxon>Verrucomicrobiales</taxon>
        <taxon>Verrucomicrobiaceae</taxon>
        <taxon>Haloferula</taxon>
    </lineage>
</organism>
<dbReference type="NCBIfam" id="TIGR02937">
    <property type="entry name" value="sigma70-ECF"/>
    <property type="match status" value="1"/>
</dbReference>
<evidence type="ECO:0000313" key="6">
    <source>
        <dbReference type="EMBL" id="BCX49023.1"/>
    </source>
</evidence>
<dbReference type="SUPFAM" id="SSF88946">
    <property type="entry name" value="Sigma2 domain of RNA polymerase sigma factors"/>
    <property type="match status" value="1"/>
</dbReference>